<dbReference type="STRING" id="1445607.JCM10512_3244"/>
<keyword evidence="2" id="KW-0808">Transferase</keyword>
<keyword evidence="2" id="KW-0328">Glycosyltransferase</keyword>
<protein>
    <submittedName>
        <fullName evidence="2">Phosphoribosyltransferase domain protein</fullName>
    </submittedName>
</protein>
<dbReference type="EMBL" id="BAIV01000020">
    <property type="protein sequence ID" value="GAE84869.1"/>
    <property type="molecule type" value="Genomic_DNA"/>
</dbReference>
<dbReference type="AlphaFoldDB" id="W4UWH5"/>
<gene>
    <name evidence="2" type="ORF">JCM10512_3244</name>
</gene>
<comment type="caution">
    <text evidence="2">The sequence shown here is derived from an EMBL/GenBank/DDBJ whole genome shotgun (WGS) entry which is preliminary data.</text>
</comment>
<evidence type="ECO:0000313" key="2">
    <source>
        <dbReference type="EMBL" id="GAE84869.1"/>
    </source>
</evidence>
<dbReference type="PANTHER" id="PTHR47505:SF1">
    <property type="entry name" value="DNA UTILIZATION PROTEIN YHGH"/>
    <property type="match status" value="1"/>
</dbReference>
<evidence type="ECO:0000256" key="1">
    <source>
        <dbReference type="ARBA" id="ARBA00008007"/>
    </source>
</evidence>
<dbReference type="CDD" id="cd06223">
    <property type="entry name" value="PRTases_typeI"/>
    <property type="match status" value="1"/>
</dbReference>
<dbReference type="SUPFAM" id="SSF53271">
    <property type="entry name" value="PRTase-like"/>
    <property type="match status" value="1"/>
</dbReference>
<accession>W4UWH5</accession>
<reference evidence="2 3" key="1">
    <citation type="journal article" date="2014" name="Genome Announc.">
        <title>Draft Genome Sequence of Bacteroides reticulotermitis Strain JCM 10512T, Isolated from the Gut of a Termite.</title>
        <authorList>
            <person name="Yuki M."/>
            <person name="Oshima K."/>
            <person name="Suda W."/>
            <person name="Sakamoto M."/>
            <person name="Iida T."/>
            <person name="Hattori M."/>
            <person name="Ohkuma M."/>
        </authorList>
    </citation>
    <scope>NUCLEOTIDE SEQUENCE [LARGE SCALE GENOMIC DNA]</scope>
    <source>
        <strain evidence="2 3">JCM 10512</strain>
    </source>
</reference>
<dbReference type="Proteomes" id="UP000019131">
    <property type="component" value="Unassembled WGS sequence"/>
</dbReference>
<dbReference type="GO" id="GO:0016757">
    <property type="term" value="F:glycosyltransferase activity"/>
    <property type="evidence" value="ECO:0007669"/>
    <property type="project" value="UniProtKB-KW"/>
</dbReference>
<proteinExistence type="inferred from homology"/>
<evidence type="ECO:0000313" key="3">
    <source>
        <dbReference type="Proteomes" id="UP000019131"/>
    </source>
</evidence>
<dbReference type="InterPro" id="IPR000836">
    <property type="entry name" value="PRTase_dom"/>
</dbReference>
<dbReference type="InterPro" id="IPR051910">
    <property type="entry name" value="ComF/GntX_DNA_util-trans"/>
</dbReference>
<organism evidence="2 3">
    <name type="scientific">Bacteroides reticulotermitis JCM 10512</name>
    <dbReference type="NCBI Taxonomy" id="1445607"/>
    <lineage>
        <taxon>Bacteria</taxon>
        <taxon>Pseudomonadati</taxon>
        <taxon>Bacteroidota</taxon>
        <taxon>Bacteroidia</taxon>
        <taxon>Bacteroidales</taxon>
        <taxon>Bacteroidaceae</taxon>
        <taxon>Bacteroides</taxon>
    </lineage>
</organism>
<dbReference type="Gene3D" id="3.40.50.2020">
    <property type="match status" value="1"/>
</dbReference>
<sequence>MGLPRTNYHLLPDNPVEQIFWGKTPLVRATSFFFYRKGSAYKYILHRLKYGGEKEIGEIMGRYVANELLPCGFFKDIDLIIPVPLHRKRQRARGYNQSEWIARGIVSVTGLLLDAESVVRDKFTETQTHKSKFERWENVSGFFSLTKHADELAGKHLLIVDDVLTTGATIVSVASCLSAVEDVRISVLTLAIASS</sequence>
<comment type="similarity">
    <text evidence="1">Belongs to the ComF/GntX family.</text>
</comment>
<dbReference type="InterPro" id="IPR029057">
    <property type="entry name" value="PRTase-like"/>
</dbReference>
<name>W4UWH5_9BACE</name>
<keyword evidence="3" id="KW-1185">Reference proteome</keyword>
<dbReference type="PANTHER" id="PTHR47505">
    <property type="entry name" value="DNA UTILIZATION PROTEIN YHGH"/>
    <property type="match status" value="1"/>
</dbReference>